<feature type="compositionally biased region" description="Basic and acidic residues" evidence="1">
    <location>
        <begin position="122"/>
        <end position="138"/>
    </location>
</feature>
<feature type="region of interest" description="Disordered" evidence="1">
    <location>
        <begin position="93"/>
        <end position="138"/>
    </location>
</feature>
<dbReference type="Proteomes" id="UP000068210">
    <property type="component" value="Chromosome"/>
</dbReference>
<feature type="signal peptide" evidence="2">
    <location>
        <begin position="1"/>
        <end position="20"/>
    </location>
</feature>
<keyword evidence="2" id="KW-0732">Signal</keyword>
<dbReference type="AlphaFoldDB" id="A0A0C4WIM1"/>
<dbReference type="KEGG" id="acx:Achr_27170"/>
<sequence length="153" mass="17438">MRKTLSMLLLAAALPAAAIAAEHGERGPACDMDPGYYHKGADGMAGMPGKMGGMHGFNLNPEQRKTMHKAYQEAAQEKREITQRYLDKLSEADKEAMQKELQASRDKADKAFRDQLTPEQLKAFDERKAEQEKRRAEWEEFRKWKAEKEGKPQ</sequence>
<keyword evidence="4" id="KW-1185">Reference proteome</keyword>
<feature type="chain" id="PRO_5002173119" description="LTXXQ domain protein" evidence="2">
    <location>
        <begin position="21"/>
        <end position="153"/>
    </location>
</feature>
<name>A0A0C4WIM1_9GAMM</name>
<dbReference type="RefSeq" id="WP_039805229.1">
    <property type="nucleotide sequence ID" value="NZ_CP010415.1"/>
</dbReference>
<evidence type="ECO:0008006" key="5">
    <source>
        <dbReference type="Google" id="ProtNLM"/>
    </source>
</evidence>
<feature type="compositionally biased region" description="Basic and acidic residues" evidence="1">
    <location>
        <begin position="93"/>
        <end position="113"/>
    </location>
</feature>
<dbReference type="HOGENOM" id="CLU_149339_0_0_6"/>
<proteinExistence type="predicted"/>
<accession>A0A0C4WIM1</accession>
<dbReference type="EMBL" id="CP010415">
    <property type="protein sequence ID" value="AJE22143.1"/>
    <property type="molecule type" value="Genomic_DNA"/>
</dbReference>
<reference evidence="3 4" key="1">
    <citation type="journal article" date="2015" name="PLoS ONE">
        <title>Azotobacter Genomes: The Genome of Azotobacter chroococcum NCIMB 8003 (ATCC 4412).</title>
        <authorList>
            <person name="Robson R.L."/>
            <person name="Jones R."/>
            <person name="Robson R.M."/>
            <person name="Schwartz A."/>
            <person name="Richardson T.H."/>
        </authorList>
    </citation>
    <scope>NUCLEOTIDE SEQUENCE [LARGE SCALE GENOMIC DNA]</scope>
    <source>
        <strain evidence="3 4">NCIMB 8003</strain>
    </source>
</reference>
<evidence type="ECO:0000313" key="3">
    <source>
        <dbReference type="EMBL" id="AJE22143.1"/>
    </source>
</evidence>
<protein>
    <recommendedName>
        <fullName evidence="5">LTXXQ domain protein</fullName>
    </recommendedName>
</protein>
<gene>
    <name evidence="3" type="ORF">Achr_27170</name>
</gene>
<dbReference type="STRING" id="1328314.Achr_27170"/>
<evidence type="ECO:0000256" key="2">
    <source>
        <dbReference type="SAM" id="SignalP"/>
    </source>
</evidence>
<evidence type="ECO:0000313" key="4">
    <source>
        <dbReference type="Proteomes" id="UP000068210"/>
    </source>
</evidence>
<organism evidence="3 4">
    <name type="scientific">Azotobacter chroococcum NCIMB 8003</name>
    <dbReference type="NCBI Taxonomy" id="1328314"/>
    <lineage>
        <taxon>Bacteria</taxon>
        <taxon>Pseudomonadati</taxon>
        <taxon>Pseudomonadota</taxon>
        <taxon>Gammaproteobacteria</taxon>
        <taxon>Pseudomonadales</taxon>
        <taxon>Pseudomonadaceae</taxon>
        <taxon>Azotobacter</taxon>
    </lineage>
</organism>
<evidence type="ECO:0000256" key="1">
    <source>
        <dbReference type="SAM" id="MobiDB-lite"/>
    </source>
</evidence>